<dbReference type="KEGG" id="dbc:MFMK1_000710"/>
<evidence type="ECO:0000259" key="2">
    <source>
        <dbReference type="Pfam" id="PF00156"/>
    </source>
</evidence>
<feature type="domain" description="Double zinc ribbon" evidence="3">
    <location>
        <begin position="10"/>
        <end position="68"/>
    </location>
</feature>
<dbReference type="Proteomes" id="UP001329915">
    <property type="component" value="Chromosome"/>
</dbReference>
<accession>A0AAU0UJ24</accession>
<dbReference type="CDD" id="cd06223">
    <property type="entry name" value="PRTases_typeI"/>
    <property type="match status" value="1"/>
</dbReference>
<dbReference type="EMBL" id="CP121694">
    <property type="protein sequence ID" value="WRO20920.1"/>
    <property type="molecule type" value="Genomic_DNA"/>
</dbReference>
<comment type="similarity">
    <text evidence="1">Belongs to the ComF/GntX family.</text>
</comment>
<dbReference type="InterPro" id="IPR044005">
    <property type="entry name" value="DZR_2"/>
</dbReference>
<feature type="domain" description="Phosphoribosyltransferase" evidence="2">
    <location>
        <begin position="147"/>
        <end position="246"/>
    </location>
</feature>
<organism evidence="4 5">
    <name type="scientific">Metallumcola ferriviriculae</name>
    <dbReference type="NCBI Taxonomy" id="3039180"/>
    <lineage>
        <taxon>Bacteria</taxon>
        <taxon>Bacillati</taxon>
        <taxon>Bacillota</taxon>
        <taxon>Clostridia</taxon>
        <taxon>Neomoorellales</taxon>
        <taxon>Desulfitibacteraceae</taxon>
        <taxon>Metallumcola</taxon>
    </lineage>
</organism>
<proteinExistence type="inferred from homology"/>
<reference evidence="4 5" key="1">
    <citation type="submission" date="2023-04" db="EMBL/GenBank/DDBJ databases">
        <authorList>
            <person name="Hsu D."/>
        </authorList>
    </citation>
    <scope>NUCLEOTIDE SEQUENCE [LARGE SCALE GENOMIC DNA]</scope>
    <source>
        <strain evidence="4 5">MK1</strain>
    </source>
</reference>
<name>A0AAU0UJ24_9FIRM</name>
<protein>
    <submittedName>
        <fullName evidence="4">ComF family protein</fullName>
    </submittedName>
</protein>
<dbReference type="SUPFAM" id="SSF53271">
    <property type="entry name" value="PRTase-like"/>
    <property type="match status" value="1"/>
</dbReference>
<dbReference type="RefSeq" id="WP_366923797.1">
    <property type="nucleotide sequence ID" value="NZ_CP121694.1"/>
</dbReference>
<keyword evidence="5" id="KW-1185">Reference proteome</keyword>
<evidence type="ECO:0000313" key="5">
    <source>
        <dbReference type="Proteomes" id="UP001329915"/>
    </source>
</evidence>
<sequence>MTWQDLWKVLLDLVYGHDGYCTLCGRKIREKEPVCSICRRNLAYLRAGYEKCTLCGRFILHGKLCVDCGEAAPVFLAVRTLGPYRGELKETLQRFKYRGQRSIAAGFAYLMAETLQSYLTQHRVDLIIPVPMYWRKQQSRNYNQANLLARELAHYLKVPLADSILLKVKDNPSQTKLAKEQRMANVSGVFRVASSGAVKDKNILLVDDIITTGSTISECAKMLTFAGAKEINVVSVAAGITASKEESDFDIGPA</sequence>
<dbReference type="AlphaFoldDB" id="A0AAU0UJ24"/>
<evidence type="ECO:0000256" key="1">
    <source>
        <dbReference type="ARBA" id="ARBA00008007"/>
    </source>
</evidence>
<dbReference type="InterPro" id="IPR051910">
    <property type="entry name" value="ComF/GntX_DNA_util-trans"/>
</dbReference>
<evidence type="ECO:0000259" key="3">
    <source>
        <dbReference type="Pfam" id="PF18912"/>
    </source>
</evidence>
<dbReference type="Gene3D" id="3.40.50.2020">
    <property type="match status" value="1"/>
</dbReference>
<dbReference type="InterPro" id="IPR029057">
    <property type="entry name" value="PRTase-like"/>
</dbReference>
<gene>
    <name evidence="4" type="ORF">MFMK1_000710</name>
</gene>
<evidence type="ECO:0000313" key="4">
    <source>
        <dbReference type="EMBL" id="WRO20920.1"/>
    </source>
</evidence>
<dbReference type="InterPro" id="IPR000836">
    <property type="entry name" value="PRTase_dom"/>
</dbReference>
<dbReference type="PANTHER" id="PTHR47505:SF1">
    <property type="entry name" value="DNA UTILIZATION PROTEIN YHGH"/>
    <property type="match status" value="1"/>
</dbReference>
<dbReference type="Pfam" id="PF18912">
    <property type="entry name" value="DZR_2"/>
    <property type="match status" value="1"/>
</dbReference>
<dbReference type="PANTHER" id="PTHR47505">
    <property type="entry name" value="DNA UTILIZATION PROTEIN YHGH"/>
    <property type="match status" value="1"/>
</dbReference>
<dbReference type="Pfam" id="PF00156">
    <property type="entry name" value="Pribosyltran"/>
    <property type="match status" value="1"/>
</dbReference>